<sequence length="269" mass="29711">MAPLMLLIFTVTIANSFGKLHASLESTDFPTSDDIATRMVGGTDAPEGSFPYQVSLRRIERLRHSCGGSIIAPTVILTAAHCVRQYDHPSEVLVVAGSHKLSSGGDVYGVKHLKVHEKYNFWTIENDIGLIILNRSIQYSEFVRPIELETRFIGVGVHVVLCGWGQTSYRGNFSDHLQYLNTKVVSNAECQIAFTKTPLYTPIFDTEMCTLTREGEGFCKTDSGGPLVAETNQKQVGIISLSEPCALGVPDVYTRVSFYIEWIARNSEA</sequence>
<reference evidence="10" key="1">
    <citation type="submission" date="2019-08" db="EMBL/GenBank/DDBJ databases">
        <title>The genome of the North American firefly Photinus pyralis.</title>
        <authorList>
            <consortium name="Photinus pyralis genome working group"/>
            <person name="Fallon T.R."/>
            <person name="Sander Lower S.E."/>
            <person name="Weng J.-K."/>
        </authorList>
    </citation>
    <scope>NUCLEOTIDE SEQUENCE</scope>
    <source>
        <strain evidence="10">TRF0915ILg1</strain>
        <tissue evidence="10">Whole body</tissue>
    </source>
</reference>
<dbReference type="SMART" id="SM00020">
    <property type="entry name" value="Tryp_SPc"/>
    <property type="match status" value="1"/>
</dbReference>
<dbReference type="PROSITE" id="PS50240">
    <property type="entry name" value="TRYPSIN_DOM"/>
    <property type="match status" value="1"/>
</dbReference>
<evidence type="ECO:0000256" key="4">
    <source>
        <dbReference type="ARBA" id="ARBA00022670"/>
    </source>
</evidence>
<gene>
    <name evidence="10" type="ORF">ILUMI_22408</name>
</gene>
<dbReference type="Proteomes" id="UP000801492">
    <property type="component" value="Unassembled WGS sequence"/>
</dbReference>
<evidence type="ECO:0000313" key="11">
    <source>
        <dbReference type="Proteomes" id="UP000801492"/>
    </source>
</evidence>
<dbReference type="PROSITE" id="PS00134">
    <property type="entry name" value="TRYPSIN_HIS"/>
    <property type="match status" value="1"/>
</dbReference>
<keyword evidence="6" id="KW-0720">Serine protease</keyword>
<keyword evidence="11" id="KW-1185">Reference proteome</keyword>
<dbReference type="InterPro" id="IPR050430">
    <property type="entry name" value="Peptidase_S1"/>
</dbReference>
<dbReference type="OrthoDB" id="60866at2759"/>
<keyword evidence="8" id="KW-0732">Signal</keyword>
<evidence type="ECO:0000256" key="3">
    <source>
        <dbReference type="ARBA" id="ARBA00022525"/>
    </source>
</evidence>
<dbReference type="Gene3D" id="2.40.10.10">
    <property type="entry name" value="Trypsin-like serine proteases"/>
    <property type="match status" value="2"/>
</dbReference>
<dbReference type="AlphaFoldDB" id="A0A8K0CAP7"/>
<keyword evidence="7" id="KW-1015">Disulfide bond</keyword>
<comment type="similarity">
    <text evidence="2">Belongs to the peptidase S1 family.</text>
</comment>
<accession>A0A8K0CAP7</accession>
<feature type="chain" id="PRO_5035438444" description="Peptidase S1 domain-containing protein" evidence="8">
    <location>
        <begin position="19"/>
        <end position="269"/>
    </location>
</feature>
<dbReference type="Pfam" id="PF00089">
    <property type="entry name" value="Trypsin"/>
    <property type="match status" value="1"/>
</dbReference>
<dbReference type="FunFam" id="2.40.10.10:FF:000047">
    <property type="entry name" value="Trypsin eta"/>
    <property type="match status" value="1"/>
</dbReference>
<name>A0A8K0CAP7_IGNLU</name>
<comment type="subcellular location">
    <subcellularLocation>
        <location evidence="1">Secreted</location>
    </subcellularLocation>
</comment>
<feature type="signal peptide" evidence="8">
    <location>
        <begin position="1"/>
        <end position="18"/>
    </location>
</feature>
<dbReference type="PANTHER" id="PTHR24276:SF96">
    <property type="entry name" value="PEPTIDASE S1 DOMAIN-CONTAINING PROTEIN"/>
    <property type="match status" value="1"/>
</dbReference>
<feature type="domain" description="Peptidase S1" evidence="9">
    <location>
        <begin position="39"/>
        <end position="268"/>
    </location>
</feature>
<dbReference type="InterPro" id="IPR001314">
    <property type="entry name" value="Peptidase_S1A"/>
</dbReference>
<proteinExistence type="inferred from homology"/>
<dbReference type="EMBL" id="VTPC01090292">
    <property type="protein sequence ID" value="KAF2883763.1"/>
    <property type="molecule type" value="Genomic_DNA"/>
</dbReference>
<evidence type="ECO:0000256" key="6">
    <source>
        <dbReference type="ARBA" id="ARBA00022825"/>
    </source>
</evidence>
<dbReference type="CDD" id="cd00190">
    <property type="entry name" value="Tryp_SPc"/>
    <property type="match status" value="1"/>
</dbReference>
<dbReference type="InterPro" id="IPR018114">
    <property type="entry name" value="TRYPSIN_HIS"/>
</dbReference>
<protein>
    <recommendedName>
        <fullName evidence="9">Peptidase S1 domain-containing protein</fullName>
    </recommendedName>
</protein>
<evidence type="ECO:0000259" key="9">
    <source>
        <dbReference type="PROSITE" id="PS50240"/>
    </source>
</evidence>
<organism evidence="10 11">
    <name type="scientific">Ignelater luminosus</name>
    <name type="common">Cucubano</name>
    <name type="synonym">Pyrophorus luminosus</name>
    <dbReference type="NCBI Taxonomy" id="2038154"/>
    <lineage>
        <taxon>Eukaryota</taxon>
        <taxon>Metazoa</taxon>
        <taxon>Ecdysozoa</taxon>
        <taxon>Arthropoda</taxon>
        <taxon>Hexapoda</taxon>
        <taxon>Insecta</taxon>
        <taxon>Pterygota</taxon>
        <taxon>Neoptera</taxon>
        <taxon>Endopterygota</taxon>
        <taxon>Coleoptera</taxon>
        <taxon>Polyphaga</taxon>
        <taxon>Elateriformia</taxon>
        <taxon>Elateroidea</taxon>
        <taxon>Elateridae</taxon>
        <taxon>Agrypninae</taxon>
        <taxon>Pyrophorini</taxon>
        <taxon>Ignelater</taxon>
    </lineage>
</organism>
<evidence type="ECO:0000256" key="7">
    <source>
        <dbReference type="ARBA" id="ARBA00023157"/>
    </source>
</evidence>
<evidence type="ECO:0000256" key="8">
    <source>
        <dbReference type="SAM" id="SignalP"/>
    </source>
</evidence>
<keyword evidence="3" id="KW-0964">Secreted</keyword>
<dbReference type="GO" id="GO:0005576">
    <property type="term" value="C:extracellular region"/>
    <property type="evidence" value="ECO:0007669"/>
    <property type="project" value="UniProtKB-SubCell"/>
</dbReference>
<keyword evidence="4" id="KW-0645">Protease</keyword>
<dbReference type="PRINTS" id="PR00722">
    <property type="entry name" value="CHYMOTRYPSIN"/>
</dbReference>
<evidence type="ECO:0000256" key="5">
    <source>
        <dbReference type="ARBA" id="ARBA00022801"/>
    </source>
</evidence>
<dbReference type="SUPFAM" id="SSF50494">
    <property type="entry name" value="Trypsin-like serine proteases"/>
    <property type="match status" value="1"/>
</dbReference>
<evidence type="ECO:0000313" key="10">
    <source>
        <dbReference type="EMBL" id="KAF2883763.1"/>
    </source>
</evidence>
<comment type="caution">
    <text evidence="10">The sequence shown here is derived from an EMBL/GenBank/DDBJ whole genome shotgun (WGS) entry which is preliminary data.</text>
</comment>
<dbReference type="InterPro" id="IPR043504">
    <property type="entry name" value="Peptidase_S1_PA_chymotrypsin"/>
</dbReference>
<evidence type="ECO:0000256" key="2">
    <source>
        <dbReference type="ARBA" id="ARBA00007664"/>
    </source>
</evidence>
<dbReference type="GO" id="GO:0004252">
    <property type="term" value="F:serine-type endopeptidase activity"/>
    <property type="evidence" value="ECO:0007669"/>
    <property type="project" value="InterPro"/>
</dbReference>
<dbReference type="InterPro" id="IPR001254">
    <property type="entry name" value="Trypsin_dom"/>
</dbReference>
<dbReference type="GO" id="GO:0016485">
    <property type="term" value="P:protein processing"/>
    <property type="evidence" value="ECO:0007669"/>
    <property type="project" value="UniProtKB-ARBA"/>
</dbReference>
<dbReference type="PANTHER" id="PTHR24276">
    <property type="entry name" value="POLYSERASE-RELATED"/>
    <property type="match status" value="1"/>
</dbReference>
<evidence type="ECO:0000256" key="1">
    <source>
        <dbReference type="ARBA" id="ARBA00004613"/>
    </source>
</evidence>
<keyword evidence="5" id="KW-0378">Hydrolase</keyword>
<dbReference type="InterPro" id="IPR009003">
    <property type="entry name" value="Peptidase_S1_PA"/>
</dbReference>